<feature type="compositionally biased region" description="Polar residues" evidence="1">
    <location>
        <begin position="7"/>
        <end position="47"/>
    </location>
</feature>
<reference evidence="2 3" key="1">
    <citation type="submission" date="2015-11" db="EMBL/GenBank/DDBJ databases">
        <title>Complete genome sequencing of a biphenyl-degrading bacterium, Pseudomonas putida KF715 (=NBRC110667).</title>
        <authorList>
            <person name="Suenaga H."/>
            <person name="Fujihara N."/>
            <person name="Watanabe T."/>
            <person name="Hirose J."/>
            <person name="Kimura N."/>
            <person name="Yamazoe A."/>
            <person name="Hosoyama A."/>
            <person name="Shimodaira J."/>
            <person name="Furukawa K."/>
        </authorList>
    </citation>
    <scope>NUCLEOTIDE SEQUENCE [LARGE SCALE GENOMIC DNA]</scope>
    <source>
        <strain evidence="2 3">KF715</strain>
    </source>
</reference>
<dbReference type="EMBL" id="AP015029">
    <property type="protein sequence ID" value="BAW21556.1"/>
    <property type="molecule type" value="Genomic_DNA"/>
</dbReference>
<proteinExistence type="predicted"/>
<feature type="region of interest" description="Disordered" evidence="1">
    <location>
        <begin position="1"/>
        <end position="64"/>
    </location>
</feature>
<dbReference type="Proteomes" id="UP000218731">
    <property type="component" value="Chromosome 1"/>
</dbReference>
<evidence type="ECO:0000313" key="3">
    <source>
        <dbReference type="Proteomes" id="UP000218731"/>
    </source>
</evidence>
<evidence type="ECO:0000256" key="1">
    <source>
        <dbReference type="SAM" id="MobiDB-lite"/>
    </source>
</evidence>
<evidence type="ECO:0000313" key="2">
    <source>
        <dbReference type="EMBL" id="BAW21556.1"/>
    </source>
</evidence>
<gene>
    <name evidence="2" type="ORF">KF715C_ch9830</name>
</gene>
<dbReference type="AlphaFoldDB" id="A0A1L7N802"/>
<name>A0A1L7N802_PSEPU</name>
<organism evidence="2 3">
    <name type="scientific">Pseudomonas putida</name>
    <name type="common">Arthrobacter siderocapsulatus</name>
    <dbReference type="NCBI Taxonomy" id="303"/>
    <lineage>
        <taxon>Bacteria</taxon>
        <taxon>Pseudomonadati</taxon>
        <taxon>Pseudomonadota</taxon>
        <taxon>Gammaproteobacteria</taxon>
        <taxon>Pseudomonadales</taxon>
        <taxon>Pseudomonadaceae</taxon>
        <taxon>Pseudomonas</taxon>
    </lineage>
</organism>
<protein>
    <submittedName>
        <fullName evidence="2">Uncharacterized protein</fullName>
    </submittedName>
</protein>
<accession>A0A1L7N802</accession>
<sequence>MLGGSFSKEQSNSELKKQIQASYTSQPAVRTNEASKSTLTAQGNPVNDNGIEGNWAGQLEGQGELSIRRGPSSYQFSLTVKSEAGEGPVCSGEVSGEIPLQGEFKTFRDAETGCRIDFSFKGRLVELSEINCMTFHGASCSFEGSLQKR</sequence>